<dbReference type="Gene3D" id="3.40.50.1820">
    <property type="entry name" value="alpha/beta hydrolase"/>
    <property type="match status" value="1"/>
</dbReference>
<evidence type="ECO:0000313" key="3">
    <source>
        <dbReference type="Proteomes" id="UP000002219"/>
    </source>
</evidence>
<dbReference type="Proteomes" id="UP000002219">
    <property type="component" value="Chromosome 1"/>
</dbReference>
<dbReference type="PRINTS" id="PR00111">
    <property type="entry name" value="ABHYDROLASE"/>
</dbReference>
<name>D7AX52_NOCDD</name>
<protein>
    <submittedName>
        <fullName evidence="2">Alpha/beta hydrolase fold protein</fullName>
    </submittedName>
</protein>
<reference evidence="2 3" key="1">
    <citation type="journal article" date="2010" name="Stand. Genomic Sci.">
        <title>Complete genome sequence of Nocardiopsis dassonvillei type strain (IMRU 509).</title>
        <authorList>
            <person name="Sun H."/>
            <person name="Lapidus A."/>
            <person name="Nolan M."/>
            <person name="Lucas S."/>
            <person name="Del Rio T.G."/>
            <person name="Tice H."/>
            <person name="Cheng J.F."/>
            <person name="Tapia R."/>
            <person name="Han C."/>
            <person name="Goodwin L."/>
            <person name="Pitluck S."/>
            <person name="Pagani I."/>
            <person name="Ivanova N."/>
            <person name="Mavromatis K."/>
            <person name="Mikhailova N."/>
            <person name="Pati A."/>
            <person name="Chen A."/>
            <person name="Palaniappan K."/>
            <person name="Land M."/>
            <person name="Hauser L."/>
            <person name="Chang Y.J."/>
            <person name="Jeffries C.D."/>
            <person name="Djao O.D."/>
            <person name="Rohde M."/>
            <person name="Sikorski J."/>
            <person name="Goker M."/>
            <person name="Woyke T."/>
            <person name="Bristow J."/>
            <person name="Eisen J.A."/>
            <person name="Markowitz V."/>
            <person name="Hugenholtz P."/>
            <person name="Kyrpides N.C."/>
            <person name="Klenk H.P."/>
        </authorList>
    </citation>
    <scope>NUCLEOTIDE SEQUENCE [LARGE SCALE GENOMIC DNA]</scope>
    <source>
        <strain evidence="3">ATCC 23218 / DSM 43111 / CIP 107115 / JCM 7437 / KCTC 9190 / NBRC 14626 / NCTC 10488 / NRRL B-5397 / IMRU 509</strain>
    </source>
</reference>
<keyword evidence="2" id="KW-0378">Hydrolase</keyword>
<dbReference type="GO" id="GO:0046503">
    <property type="term" value="P:glycerolipid catabolic process"/>
    <property type="evidence" value="ECO:0007669"/>
    <property type="project" value="TreeGrafter"/>
</dbReference>
<dbReference type="PANTHER" id="PTHR43433:SF5">
    <property type="entry name" value="AB HYDROLASE-1 DOMAIN-CONTAINING PROTEIN"/>
    <property type="match status" value="1"/>
</dbReference>
<proteinExistence type="predicted"/>
<evidence type="ECO:0000259" key="1">
    <source>
        <dbReference type="Pfam" id="PF00561"/>
    </source>
</evidence>
<dbReference type="InterPro" id="IPR000073">
    <property type="entry name" value="AB_hydrolase_1"/>
</dbReference>
<sequence length="285" mass="30687">MRRGDADHGVRGAPRVVSGPVSHVTAADGTRIWYDVLGQGDPLLLLNGQSLDHEMWDGVHADLARRHRVVRMDFRGTGGSDAPLDEPYTFGLFVDDALTVLDALDIPRTHVYGFSMGGKVAQTFAATRPGRLGALVLGSTAPGGSNEVERPRSATLALRRASTAEGRDLIAELFYGPEWAAAHPDTVTRVLPRGPLRAQRLHFGASSGYDGWDLLPSIQAPTLVVHGEDDVLTPVGNAALLAERVPDARLLVLPGMRHGYLHEDAAKATREVLDFLAEHPLPARD</sequence>
<dbReference type="PANTHER" id="PTHR43433">
    <property type="entry name" value="HYDROLASE, ALPHA/BETA FOLD FAMILY PROTEIN"/>
    <property type="match status" value="1"/>
</dbReference>
<feature type="domain" description="AB hydrolase-1" evidence="1">
    <location>
        <begin position="42"/>
        <end position="260"/>
    </location>
</feature>
<dbReference type="HOGENOM" id="CLU_020336_50_1_11"/>
<dbReference type="eggNOG" id="COG1073">
    <property type="taxonomic scope" value="Bacteria"/>
</dbReference>
<dbReference type="EMBL" id="CP002040">
    <property type="protein sequence ID" value="ADH69822.1"/>
    <property type="molecule type" value="Genomic_DNA"/>
</dbReference>
<keyword evidence="3" id="KW-1185">Reference proteome</keyword>
<dbReference type="SUPFAM" id="SSF53474">
    <property type="entry name" value="alpha/beta-Hydrolases"/>
    <property type="match status" value="1"/>
</dbReference>
<dbReference type="Pfam" id="PF00561">
    <property type="entry name" value="Abhydrolase_1"/>
    <property type="match status" value="1"/>
</dbReference>
<gene>
    <name evidence="2" type="ordered locus">Ndas_4433</name>
</gene>
<accession>D7AX52</accession>
<dbReference type="InterPro" id="IPR029058">
    <property type="entry name" value="AB_hydrolase_fold"/>
</dbReference>
<evidence type="ECO:0000313" key="2">
    <source>
        <dbReference type="EMBL" id="ADH69822.1"/>
    </source>
</evidence>
<dbReference type="STRING" id="446468.Ndas_4433"/>
<dbReference type="AlphaFoldDB" id="D7AX52"/>
<dbReference type="GO" id="GO:0004806">
    <property type="term" value="F:triacylglycerol lipase activity"/>
    <property type="evidence" value="ECO:0007669"/>
    <property type="project" value="TreeGrafter"/>
</dbReference>
<dbReference type="KEGG" id="nda:Ndas_4433"/>
<organism evidence="2 3">
    <name type="scientific">Nocardiopsis dassonvillei (strain ATCC 23218 / DSM 43111 / CIP 107115 / JCM 7437 / KCTC 9190 / NBRC 14626 / NCTC 10488 / NRRL B-5397 / IMRU 509)</name>
    <name type="common">Actinomadura dassonvillei</name>
    <dbReference type="NCBI Taxonomy" id="446468"/>
    <lineage>
        <taxon>Bacteria</taxon>
        <taxon>Bacillati</taxon>
        <taxon>Actinomycetota</taxon>
        <taxon>Actinomycetes</taxon>
        <taxon>Streptosporangiales</taxon>
        <taxon>Nocardiopsidaceae</taxon>
        <taxon>Nocardiopsis</taxon>
    </lineage>
</organism>
<dbReference type="InterPro" id="IPR050471">
    <property type="entry name" value="AB_hydrolase"/>
</dbReference>